<accession>A0ACA9R3D9</accession>
<feature type="non-terminal residue" evidence="1">
    <location>
        <position position="88"/>
    </location>
</feature>
<dbReference type="EMBL" id="CAJVPW010056155">
    <property type="protein sequence ID" value="CAG8774492.1"/>
    <property type="molecule type" value="Genomic_DNA"/>
</dbReference>
<feature type="non-terminal residue" evidence="1">
    <location>
        <position position="1"/>
    </location>
</feature>
<dbReference type="Proteomes" id="UP000789366">
    <property type="component" value="Unassembled WGS sequence"/>
</dbReference>
<evidence type="ECO:0000313" key="2">
    <source>
        <dbReference type="Proteomes" id="UP000789366"/>
    </source>
</evidence>
<evidence type="ECO:0000313" key="1">
    <source>
        <dbReference type="EMBL" id="CAG8774492.1"/>
    </source>
</evidence>
<keyword evidence="2" id="KW-1185">Reference proteome</keyword>
<organism evidence="1 2">
    <name type="scientific">Cetraspora pellucida</name>
    <dbReference type="NCBI Taxonomy" id="1433469"/>
    <lineage>
        <taxon>Eukaryota</taxon>
        <taxon>Fungi</taxon>
        <taxon>Fungi incertae sedis</taxon>
        <taxon>Mucoromycota</taxon>
        <taxon>Glomeromycotina</taxon>
        <taxon>Glomeromycetes</taxon>
        <taxon>Diversisporales</taxon>
        <taxon>Gigasporaceae</taxon>
        <taxon>Cetraspora</taxon>
    </lineage>
</organism>
<comment type="caution">
    <text evidence="1">The sequence shown here is derived from an EMBL/GenBank/DDBJ whole genome shotgun (WGS) entry which is preliminary data.</text>
</comment>
<protein>
    <submittedName>
        <fullName evidence="1">16299_t:CDS:1</fullName>
    </submittedName>
</protein>
<sequence length="88" mass="10208">KPDITYTLKCNNDNEFDVKRNWNAFTTRTLLNKFNDSKTYFDNLCNPPKGHKKPLSSNLKVQEIIKTFDGSANKILDKQEQSVTIIRT</sequence>
<reference evidence="1" key="1">
    <citation type="submission" date="2021-06" db="EMBL/GenBank/DDBJ databases">
        <authorList>
            <person name="Kallberg Y."/>
            <person name="Tangrot J."/>
            <person name="Rosling A."/>
        </authorList>
    </citation>
    <scope>NUCLEOTIDE SEQUENCE</scope>
    <source>
        <strain evidence="1">28 12/20/2015</strain>
    </source>
</reference>
<gene>
    <name evidence="1" type="ORF">SPELUC_LOCUS15988</name>
</gene>
<proteinExistence type="predicted"/>
<name>A0ACA9R3D9_9GLOM</name>